<accession>A0A0F7FHI9</accession>
<dbReference type="EMBL" id="CP009961">
    <property type="protein sequence ID" value="AKG38762.1"/>
    <property type="molecule type" value="Genomic_DNA"/>
</dbReference>
<dbReference type="PATRIC" id="fig|1550241.5.peg.1059"/>
<dbReference type="KEGG" id="thf:MA03_05025"/>
<sequence>MLVDNVYPDAVLRRGYRQPCEELAVSPNVIVPLVPLAVCYHVRIAGENLADALEPELANEVSHCRALQVPHSPLPFLVRLFE</sequence>
<dbReference type="AlphaFoldDB" id="A0A0F7FHI9"/>
<evidence type="ECO:0000313" key="1">
    <source>
        <dbReference type="EMBL" id="AKG38762.1"/>
    </source>
</evidence>
<name>A0A0F7FHI9_9CREN</name>
<protein>
    <submittedName>
        <fullName evidence="1">Uncharacterized protein</fullName>
    </submittedName>
</protein>
<proteinExistence type="predicted"/>
<dbReference type="HOGENOM" id="CLU_2550481_0_0_2"/>
<organism evidence="1 2">
    <name type="scientific">Infirmifilum uzonense</name>
    <dbReference type="NCBI Taxonomy" id="1550241"/>
    <lineage>
        <taxon>Archaea</taxon>
        <taxon>Thermoproteota</taxon>
        <taxon>Thermoprotei</taxon>
        <taxon>Thermofilales</taxon>
        <taxon>Thermofilaceae</taxon>
        <taxon>Infirmifilum</taxon>
    </lineage>
</organism>
<dbReference type="Proteomes" id="UP000067434">
    <property type="component" value="Chromosome"/>
</dbReference>
<gene>
    <name evidence="1" type="ORF">MA03_05025</name>
</gene>
<keyword evidence="2" id="KW-1185">Reference proteome</keyword>
<evidence type="ECO:0000313" key="2">
    <source>
        <dbReference type="Proteomes" id="UP000067434"/>
    </source>
</evidence>
<reference evidence="1 2" key="1">
    <citation type="journal article" date="2015" name="Stand. Genomic Sci.">
        <title>Complete genome sequence of and proposal of Thermofilum uzonense sp. nov. a novel hyperthermophilic crenarchaeon and emended description of the genus Thermofilum.</title>
        <authorList>
            <person name="Toshchakov S.V."/>
            <person name="Korzhenkov A.A."/>
            <person name="Samarov N.I."/>
            <person name="Mazunin I.O."/>
            <person name="Mozhey O.I."/>
            <person name="Shmyr I.S."/>
            <person name="Derbikova K.S."/>
            <person name="Taranov E.A."/>
            <person name="Dominova I.N."/>
            <person name="Bonch-Osmolovskaya E.A."/>
            <person name="Patrushev M.V."/>
            <person name="Podosokorskaya O.A."/>
            <person name="Kublanov I.V."/>
        </authorList>
    </citation>
    <scope>NUCLEOTIDE SEQUENCE [LARGE SCALE GENOMIC DNA]</scope>
    <source>
        <strain evidence="1 2">1807-2</strain>
    </source>
</reference>